<name>A0A8S5LLG4_9CAUD</name>
<reference evidence="1" key="1">
    <citation type="journal article" date="2021" name="Proc. Natl. Acad. Sci. U.S.A.">
        <title>A Catalog of Tens of Thousands of Viruses from Human Metagenomes Reveals Hidden Associations with Chronic Diseases.</title>
        <authorList>
            <person name="Tisza M.J."/>
            <person name="Buck C.B."/>
        </authorList>
    </citation>
    <scope>NUCLEOTIDE SEQUENCE</scope>
    <source>
        <strain evidence="1">CtKcB20</strain>
    </source>
</reference>
<organism evidence="1">
    <name type="scientific">Siphoviridae sp. ctKcB20</name>
    <dbReference type="NCBI Taxonomy" id="2827568"/>
    <lineage>
        <taxon>Viruses</taxon>
        <taxon>Duplodnaviria</taxon>
        <taxon>Heunggongvirae</taxon>
        <taxon>Uroviricota</taxon>
        <taxon>Caudoviricetes</taxon>
    </lineage>
</organism>
<accession>A0A8S5LLG4</accession>
<proteinExistence type="predicted"/>
<dbReference type="EMBL" id="BK015870">
    <property type="protein sequence ID" value="DAD70798.1"/>
    <property type="molecule type" value="Genomic_DNA"/>
</dbReference>
<protein>
    <submittedName>
        <fullName evidence="1">Uncharacterized protein</fullName>
    </submittedName>
</protein>
<evidence type="ECO:0000313" key="1">
    <source>
        <dbReference type="EMBL" id="DAD70798.1"/>
    </source>
</evidence>
<sequence length="130" mass="15312">MGYESKVYICNRISNWAYVYNNVIAAVDMCKMGYDTGWRDLFNKKLDGSFLGFDNDNTRNQDWGNTELLDAYDEPMMYANIDTVKEWVNKQIENGDDYRRLFVLKAVLDSFDKAQWESDRAKLIVVHYGY</sequence>